<organism evidence="2 3">
    <name type="scientific">Clostridium tanneri</name>
    <dbReference type="NCBI Taxonomy" id="3037988"/>
    <lineage>
        <taxon>Bacteria</taxon>
        <taxon>Bacillati</taxon>
        <taxon>Bacillota</taxon>
        <taxon>Clostridia</taxon>
        <taxon>Eubacteriales</taxon>
        <taxon>Clostridiaceae</taxon>
        <taxon>Clostridium</taxon>
    </lineage>
</organism>
<keyword evidence="3" id="KW-1185">Reference proteome</keyword>
<dbReference type="Proteomes" id="UP001281656">
    <property type="component" value="Unassembled WGS sequence"/>
</dbReference>
<evidence type="ECO:0000313" key="2">
    <source>
        <dbReference type="EMBL" id="MDW8803038.1"/>
    </source>
</evidence>
<comment type="caution">
    <text evidence="2">The sequence shown here is derived from an EMBL/GenBank/DDBJ whole genome shotgun (WGS) entry which is preliminary data.</text>
</comment>
<protein>
    <submittedName>
        <fullName evidence="2">Cell wall-binding repeat-containing protein</fullName>
    </submittedName>
</protein>
<dbReference type="RefSeq" id="WP_318799234.1">
    <property type="nucleotide sequence ID" value="NZ_JARUJP010000037.1"/>
</dbReference>
<reference evidence="2 3" key="1">
    <citation type="submission" date="2023-04" db="EMBL/GenBank/DDBJ databases">
        <title>Clostridium tannerae sp. nov., isolated from the fecal material of an alpaca.</title>
        <authorList>
            <person name="Miller S."/>
            <person name="Hendry M."/>
            <person name="King J."/>
            <person name="Sankaranarayanan K."/>
            <person name="Lawson P.A."/>
        </authorList>
    </citation>
    <scope>NUCLEOTIDE SEQUENCE [LARGE SCALE GENOMIC DNA]</scope>
    <source>
        <strain evidence="2 3">A1-XYC3</strain>
    </source>
</reference>
<dbReference type="EMBL" id="JARUJP010000037">
    <property type="protein sequence ID" value="MDW8803038.1"/>
    <property type="molecule type" value="Genomic_DNA"/>
</dbReference>
<sequence length="512" mass="55709">MGIKKYVFSLFIMALAFFSMNPVTVFADSPVTSTDFYRAYTDVSIVKTAKEKGAVDQEIANYLHSSKNPIDVKAAVINALGWDLEGKNNAENYVKLIYSNSIDKLDIESLSGDEIFCISYMMALDDYFHVDKALPLMEKAYEKNNTSFTIAIVRSIIKGQAITSEDWGRIWTNTASVLDDKTLAKDMRQEAIDIIVEYMKLYEKYPVGTTITTNRMWGADRYDTSAKICEKGWTQSDYVVIASGEDFPDSLGAAPLAKKYNAPILLNTRDSLLPQVSSQIDRLKAKYAILVGGQGSLSLKVEAAIRTKGLDIVRLSGPTRYDTSISIANRVGNNGEIIITTGTDFSDGLSAAPMAAKAGIPIILVPKDTVPDAVKNYLANNKITKTIVLGDTDVISDNVANQFPAVERITGKNKFERNVNIINKFSSDISFSKICVASGDNFPDALSGTAYCALNSEPIILLSNEGVPPVTSSFVASKSGIVTEIDVLGGDASVEDSMVSSTVYQLTNSTKN</sequence>
<dbReference type="PANTHER" id="PTHR30032">
    <property type="entry name" value="N-ACETYLMURAMOYL-L-ALANINE AMIDASE-RELATED"/>
    <property type="match status" value="1"/>
</dbReference>
<dbReference type="InterPro" id="IPR007253">
    <property type="entry name" value="Cell_wall-bd_2"/>
</dbReference>
<dbReference type="Pfam" id="PF04122">
    <property type="entry name" value="CW_binding_2"/>
    <property type="match status" value="3"/>
</dbReference>
<name>A0ABU4JXZ6_9CLOT</name>
<dbReference type="InterPro" id="IPR051922">
    <property type="entry name" value="Bact_Sporulation_Assoc"/>
</dbReference>
<proteinExistence type="predicted"/>
<evidence type="ECO:0000256" key="1">
    <source>
        <dbReference type="SAM" id="SignalP"/>
    </source>
</evidence>
<gene>
    <name evidence="2" type="ORF">P8V03_18025</name>
</gene>
<feature type="signal peptide" evidence="1">
    <location>
        <begin position="1"/>
        <end position="27"/>
    </location>
</feature>
<dbReference type="Gene3D" id="3.40.50.12090">
    <property type="match status" value="2"/>
</dbReference>
<accession>A0ABU4JXZ6</accession>
<evidence type="ECO:0000313" key="3">
    <source>
        <dbReference type="Proteomes" id="UP001281656"/>
    </source>
</evidence>
<dbReference type="PANTHER" id="PTHR30032:SF8">
    <property type="entry name" value="GERMINATION-SPECIFIC N-ACETYLMURAMOYL-L-ALANINE AMIDASE"/>
    <property type="match status" value="1"/>
</dbReference>
<feature type="chain" id="PRO_5047415830" evidence="1">
    <location>
        <begin position="28"/>
        <end position="512"/>
    </location>
</feature>
<keyword evidence="1" id="KW-0732">Signal</keyword>